<evidence type="ECO:0000313" key="3">
    <source>
        <dbReference type="Proteomes" id="UP000886812"/>
    </source>
</evidence>
<feature type="compositionally biased region" description="Low complexity" evidence="1">
    <location>
        <begin position="150"/>
        <end position="197"/>
    </location>
</feature>
<name>A0A9D1NJ80_9BACT</name>
<feature type="compositionally biased region" description="Polar residues" evidence="1">
    <location>
        <begin position="108"/>
        <end position="127"/>
    </location>
</feature>
<dbReference type="SUPFAM" id="SSF74653">
    <property type="entry name" value="TolA/TonB C-terminal domain"/>
    <property type="match status" value="1"/>
</dbReference>
<dbReference type="EMBL" id="DVOG01000051">
    <property type="protein sequence ID" value="HIV03875.1"/>
    <property type="molecule type" value="Genomic_DNA"/>
</dbReference>
<dbReference type="Proteomes" id="UP000886812">
    <property type="component" value="Unassembled WGS sequence"/>
</dbReference>
<accession>A0A9D1NJ80</accession>
<dbReference type="AlphaFoldDB" id="A0A9D1NJ80"/>
<comment type="caution">
    <text evidence="2">The sequence shown here is derived from an EMBL/GenBank/DDBJ whole genome shotgun (WGS) entry which is preliminary data.</text>
</comment>
<proteinExistence type="predicted"/>
<gene>
    <name evidence="2" type="ORF">IAC75_01845</name>
</gene>
<evidence type="ECO:0000313" key="2">
    <source>
        <dbReference type="EMBL" id="HIV03875.1"/>
    </source>
</evidence>
<sequence length="362" mass="38875">MQTFTEKTRDWRALTAAVYRGLPPRRLLAALALTLLLHLAVYEAAPSLLTTLSRTVVPAKPAEIVRVEEFEEIPETLLPEEFRKKPQFVPVNPNAPTATPKDDANLSAANQRAAQENPDPNSRSRMPTNDGELEDSRAVAEAVLPRELIPPELRAPAPTPAAAAPAPRVPAAEETPRAAGADVPAVAVEGGEIAAGDDAPETGEKKDAPEPAEEKTAAGDPADALPDPQPRPQIVPRAGLNSITMRSNTAVNEIGACSLDAKFSEYGDYTQRMLEAIQAAWYITVWRSAIVQPPAVVVVEFTLHADGTIDGARIVYSDASDPATYACLDAVVSRAPFERWRADMVAVVGGESETGRISFYYR</sequence>
<feature type="region of interest" description="Disordered" evidence="1">
    <location>
        <begin position="84"/>
        <end position="103"/>
    </location>
</feature>
<feature type="region of interest" description="Disordered" evidence="1">
    <location>
        <begin position="150"/>
        <end position="236"/>
    </location>
</feature>
<protein>
    <recommendedName>
        <fullName evidence="4">TonB C-terminal domain-containing protein</fullName>
    </recommendedName>
</protein>
<organism evidence="2 3">
    <name type="scientific">Candidatus Spyradosoma merdigallinarum</name>
    <dbReference type="NCBI Taxonomy" id="2840950"/>
    <lineage>
        <taxon>Bacteria</taxon>
        <taxon>Pseudomonadati</taxon>
        <taxon>Verrucomicrobiota</taxon>
        <taxon>Opitutia</taxon>
        <taxon>Opitutia incertae sedis</taxon>
        <taxon>Candidatus Spyradosoma</taxon>
    </lineage>
</organism>
<reference evidence="2" key="2">
    <citation type="journal article" date="2021" name="PeerJ">
        <title>Extensive microbial diversity within the chicken gut microbiome revealed by metagenomics and culture.</title>
        <authorList>
            <person name="Gilroy R."/>
            <person name="Ravi A."/>
            <person name="Getino M."/>
            <person name="Pursley I."/>
            <person name="Horton D.L."/>
            <person name="Alikhan N.F."/>
            <person name="Baker D."/>
            <person name="Gharbi K."/>
            <person name="Hall N."/>
            <person name="Watson M."/>
            <person name="Adriaenssens E.M."/>
            <person name="Foster-Nyarko E."/>
            <person name="Jarju S."/>
            <person name="Secka A."/>
            <person name="Antonio M."/>
            <person name="Oren A."/>
            <person name="Chaudhuri R.R."/>
            <person name="La Ragione R."/>
            <person name="Hildebrand F."/>
            <person name="Pallen M.J."/>
        </authorList>
    </citation>
    <scope>NUCLEOTIDE SEQUENCE</scope>
    <source>
        <strain evidence="2">10669</strain>
    </source>
</reference>
<evidence type="ECO:0008006" key="4">
    <source>
        <dbReference type="Google" id="ProtNLM"/>
    </source>
</evidence>
<feature type="region of interest" description="Disordered" evidence="1">
    <location>
        <begin position="108"/>
        <end position="136"/>
    </location>
</feature>
<reference evidence="2" key="1">
    <citation type="submission" date="2020-10" db="EMBL/GenBank/DDBJ databases">
        <authorList>
            <person name="Gilroy R."/>
        </authorList>
    </citation>
    <scope>NUCLEOTIDE SEQUENCE</scope>
    <source>
        <strain evidence="2">10669</strain>
    </source>
</reference>
<feature type="compositionally biased region" description="Basic and acidic residues" evidence="1">
    <location>
        <begin position="202"/>
        <end position="217"/>
    </location>
</feature>
<evidence type="ECO:0000256" key="1">
    <source>
        <dbReference type="SAM" id="MobiDB-lite"/>
    </source>
</evidence>